<dbReference type="KEGG" id="this:HZT40_07560"/>
<reference evidence="1" key="1">
    <citation type="submission" date="2020-06" db="EMBL/GenBank/DDBJ databases">
        <title>Analysis procedures for assessing recovery of high quality, complete, closed genomes from Nanopore long read metagenome sequencing.</title>
        <authorList>
            <person name="Bessarab I."/>
            <person name="Arumugam K."/>
            <person name="Haryono M."/>
            <person name="Liu X."/>
            <person name="Roy S."/>
            <person name="Zuniga-Montanez R.E."/>
            <person name="Qiu G."/>
            <person name="Drautz-Moses D.I."/>
            <person name="Law Y.Y."/>
            <person name="Wuertz S."/>
            <person name="Lauro F.M."/>
            <person name="Huson D.H."/>
            <person name="Williams R.B."/>
        </authorList>
    </citation>
    <scope>NUCLEOTIDE SEQUENCE [LARGE SCALE GENOMIC DNA]</scope>
    <source>
        <strain evidence="1">SSD2</strain>
    </source>
</reference>
<organism evidence="1 2">
    <name type="scientific">Candidatus Thiothrix singaporensis</name>
    <dbReference type="NCBI Taxonomy" id="2799669"/>
    <lineage>
        <taxon>Bacteria</taxon>
        <taxon>Pseudomonadati</taxon>
        <taxon>Pseudomonadota</taxon>
        <taxon>Gammaproteobacteria</taxon>
        <taxon>Thiotrichales</taxon>
        <taxon>Thiotrichaceae</taxon>
        <taxon>Thiothrix</taxon>
    </lineage>
</organism>
<evidence type="ECO:0000313" key="2">
    <source>
        <dbReference type="Proteomes" id="UP000510621"/>
    </source>
</evidence>
<protein>
    <submittedName>
        <fullName evidence="1">Uncharacterized protein</fullName>
    </submittedName>
</protein>
<evidence type="ECO:0000313" key="1">
    <source>
        <dbReference type="EMBL" id="QLQ30260.1"/>
    </source>
</evidence>
<dbReference type="AlphaFoldDB" id="A0A7L6AMG0"/>
<dbReference type="Proteomes" id="UP000510621">
    <property type="component" value="Chromosome"/>
</dbReference>
<gene>
    <name evidence="1" type="ORF">HZT40_07560</name>
</gene>
<proteinExistence type="predicted"/>
<name>A0A7L6AMG0_9GAMM</name>
<accession>A0A7L6AMG0</accession>
<sequence>MEEMAKTAPHPNDEFFKKDIDKFISALLPSKAVPQFIFDKAPTSHSTTDAVTAREFPQFTPSRARQLRRWRG</sequence>
<dbReference type="EMBL" id="CP059265">
    <property type="protein sequence ID" value="QLQ30260.1"/>
    <property type="molecule type" value="Genomic_DNA"/>
</dbReference>
<keyword evidence="2" id="KW-1185">Reference proteome</keyword>